<dbReference type="EMBL" id="JAAXKZ010000005">
    <property type="protein sequence ID" value="NMH90463.1"/>
    <property type="molecule type" value="Genomic_DNA"/>
</dbReference>
<reference evidence="1 2" key="1">
    <citation type="submission" date="2020-04" db="EMBL/GenBank/DDBJ databases">
        <authorList>
            <person name="Klaysubun C."/>
            <person name="Duangmal K."/>
            <person name="Lipun K."/>
        </authorList>
    </citation>
    <scope>NUCLEOTIDE SEQUENCE [LARGE SCALE GENOMIC DNA]</scope>
    <source>
        <strain evidence="1 2">DSM 45300</strain>
    </source>
</reference>
<evidence type="ECO:0000313" key="1">
    <source>
        <dbReference type="EMBL" id="NMH90463.1"/>
    </source>
</evidence>
<name>A0A848DD04_9PSEU</name>
<evidence type="ECO:0000313" key="2">
    <source>
        <dbReference type="Proteomes" id="UP000586918"/>
    </source>
</evidence>
<comment type="caution">
    <text evidence="1">The sequence shown here is derived from an EMBL/GenBank/DDBJ whole genome shotgun (WGS) entry which is preliminary data.</text>
</comment>
<gene>
    <name evidence="1" type="ORF">HF519_02445</name>
</gene>
<keyword evidence="2" id="KW-1185">Reference proteome</keyword>
<sequence>MRTLTDHSPVPPAADPLTRIAAALDDTITQIHVVIAIPHGTNTHNAHRAALLARLHARQAGWWQLLARAAVTDLTRVHPMYMRAALRAAHKARDDARFWRDVAADWTARAEHRPTSDAAGALSSWDELGVTA</sequence>
<proteinExistence type="predicted"/>
<protein>
    <submittedName>
        <fullName evidence="1">Uncharacterized protein</fullName>
    </submittedName>
</protein>
<dbReference type="AlphaFoldDB" id="A0A848DD04"/>
<dbReference type="Proteomes" id="UP000586918">
    <property type="component" value="Unassembled WGS sequence"/>
</dbReference>
<organism evidence="1 2">
    <name type="scientific">Pseudonocardia bannensis</name>
    <dbReference type="NCBI Taxonomy" id="630973"/>
    <lineage>
        <taxon>Bacteria</taxon>
        <taxon>Bacillati</taxon>
        <taxon>Actinomycetota</taxon>
        <taxon>Actinomycetes</taxon>
        <taxon>Pseudonocardiales</taxon>
        <taxon>Pseudonocardiaceae</taxon>
        <taxon>Pseudonocardia</taxon>
    </lineage>
</organism>
<accession>A0A848DD04</accession>
<dbReference type="RefSeq" id="WP_169409964.1">
    <property type="nucleotide sequence ID" value="NZ_JAAXKZ010000005.1"/>
</dbReference>